<name>A0A8J8YHW7_ORYSJ</name>
<evidence type="ECO:0000313" key="1">
    <source>
        <dbReference type="EMBL" id="EEE62991.1"/>
    </source>
</evidence>
<dbReference type="Proteomes" id="UP000007752">
    <property type="component" value="Chromosome 5"/>
</dbReference>
<protein>
    <submittedName>
        <fullName evidence="1">Uncharacterized protein</fullName>
    </submittedName>
</protein>
<reference evidence="1" key="1">
    <citation type="journal article" date="2005" name="PLoS Biol.">
        <title>The genomes of Oryza sativa: a history of duplications.</title>
        <authorList>
            <person name="Yu J."/>
            <person name="Wang J."/>
            <person name="Lin W."/>
            <person name="Li S."/>
            <person name="Li H."/>
            <person name="Zhou J."/>
            <person name="Ni P."/>
            <person name="Dong W."/>
            <person name="Hu S."/>
            <person name="Zeng C."/>
            <person name="Zhang J."/>
            <person name="Zhang Y."/>
            <person name="Li R."/>
            <person name="Xu Z."/>
            <person name="Li S."/>
            <person name="Li X."/>
            <person name="Zheng H."/>
            <person name="Cong L."/>
            <person name="Lin L."/>
            <person name="Yin J."/>
            <person name="Geng J."/>
            <person name="Li G."/>
            <person name="Shi J."/>
            <person name="Liu J."/>
            <person name="Lv H."/>
            <person name="Li J."/>
            <person name="Wang J."/>
            <person name="Deng Y."/>
            <person name="Ran L."/>
            <person name="Shi X."/>
            <person name="Wang X."/>
            <person name="Wu Q."/>
            <person name="Li C."/>
            <person name="Ren X."/>
            <person name="Wang J."/>
            <person name="Wang X."/>
            <person name="Li D."/>
            <person name="Liu D."/>
            <person name="Zhang X."/>
            <person name="Ji Z."/>
            <person name="Zhao W."/>
            <person name="Sun Y."/>
            <person name="Zhang Z."/>
            <person name="Bao J."/>
            <person name="Han Y."/>
            <person name="Dong L."/>
            <person name="Ji J."/>
            <person name="Chen P."/>
            <person name="Wu S."/>
            <person name="Liu J."/>
            <person name="Xiao Y."/>
            <person name="Bu D."/>
            <person name="Tan J."/>
            <person name="Yang L."/>
            <person name="Ye C."/>
            <person name="Zhang J."/>
            <person name="Xu J."/>
            <person name="Zhou Y."/>
            <person name="Yu Y."/>
            <person name="Zhang B."/>
            <person name="Zhuang S."/>
            <person name="Wei H."/>
            <person name="Liu B."/>
            <person name="Lei M."/>
            <person name="Yu H."/>
            <person name="Li Y."/>
            <person name="Xu H."/>
            <person name="Wei S."/>
            <person name="He X."/>
            <person name="Fang L."/>
            <person name="Zhang Z."/>
            <person name="Zhang Y."/>
            <person name="Huang X."/>
            <person name="Su Z."/>
            <person name="Tong W."/>
            <person name="Li J."/>
            <person name="Tong Z."/>
            <person name="Li S."/>
            <person name="Ye J."/>
            <person name="Wang L."/>
            <person name="Fang L."/>
            <person name="Lei T."/>
            <person name="Chen C."/>
            <person name="Chen H."/>
            <person name="Xu Z."/>
            <person name="Li H."/>
            <person name="Huang H."/>
            <person name="Zhang F."/>
            <person name="Xu H."/>
            <person name="Li N."/>
            <person name="Zhao C."/>
            <person name="Li S."/>
            <person name="Dong L."/>
            <person name="Huang Y."/>
            <person name="Li L."/>
            <person name="Xi Y."/>
            <person name="Qi Q."/>
            <person name="Li W."/>
            <person name="Zhang B."/>
            <person name="Hu W."/>
            <person name="Zhang Y."/>
            <person name="Tian X."/>
            <person name="Jiao Y."/>
            <person name="Liang X."/>
            <person name="Jin J."/>
            <person name="Gao L."/>
            <person name="Zheng W."/>
            <person name="Hao B."/>
            <person name="Liu S."/>
            <person name="Wang W."/>
            <person name="Yuan L."/>
            <person name="Cao M."/>
            <person name="McDermott J."/>
            <person name="Samudrala R."/>
            <person name="Wang J."/>
            <person name="Wong G.K."/>
            <person name="Yang H."/>
        </authorList>
    </citation>
    <scope>NUCLEOTIDE SEQUENCE [LARGE SCALE GENOMIC DNA]</scope>
</reference>
<gene>
    <name evidence="1" type="ORF">OsJ_17799</name>
</gene>
<organism evidence="1">
    <name type="scientific">Oryza sativa subsp. japonica</name>
    <name type="common">Rice</name>
    <dbReference type="NCBI Taxonomy" id="39947"/>
    <lineage>
        <taxon>Eukaryota</taxon>
        <taxon>Viridiplantae</taxon>
        <taxon>Streptophyta</taxon>
        <taxon>Embryophyta</taxon>
        <taxon>Tracheophyta</taxon>
        <taxon>Spermatophyta</taxon>
        <taxon>Magnoliopsida</taxon>
        <taxon>Liliopsida</taxon>
        <taxon>Poales</taxon>
        <taxon>Poaceae</taxon>
        <taxon>BOP clade</taxon>
        <taxon>Oryzoideae</taxon>
        <taxon>Oryzeae</taxon>
        <taxon>Oryzinae</taxon>
        <taxon>Oryza</taxon>
        <taxon>Oryza sativa</taxon>
    </lineage>
</organism>
<dbReference type="AlphaFoldDB" id="A0A8J8YHW7"/>
<accession>A0A8J8YHW7</accession>
<dbReference type="EMBL" id="CM000142">
    <property type="protein sequence ID" value="EEE62991.1"/>
    <property type="molecule type" value="Genomic_DNA"/>
</dbReference>
<reference evidence="1" key="2">
    <citation type="submission" date="2008-12" db="EMBL/GenBank/DDBJ databases">
        <title>Improved gene annotation of the rice (Oryza sativa) genomes.</title>
        <authorList>
            <person name="Wang J."/>
            <person name="Li R."/>
            <person name="Fan W."/>
            <person name="Huang Q."/>
            <person name="Zhang J."/>
            <person name="Zhou Y."/>
            <person name="Hu Y."/>
            <person name="Zi S."/>
            <person name="Li J."/>
            <person name="Ni P."/>
            <person name="Zheng H."/>
            <person name="Zhang Y."/>
            <person name="Zhao M."/>
            <person name="Hao Q."/>
            <person name="McDermott J."/>
            <person name="Samudrala R."/>
            <person name="Kristiansen K."/>
            <person name="Wong G.K.-S."/>
        </authorList>
    </citation>
    <scope>NUCLEOTIDE SEQUENCE</scope>
</reference>
<proteinExistence type="predicted"/>
<sequence length="149" mass="16113">MTVGVDGSRISMAKHLLTRHVPYTTGTCNEDVDEEVGADNNRTNVALAPPSDDESTIDPVDMMTSLQKGLYECADSNGDLGRSKCLIGGIAEDIGWCRSNTNGTLASQTALFFLHVDIDERRSNTQTSGGILISMKRERITDGQHLILA</sequence>